<comment type="caution">
    <text evidence="5">The sequence shown here is derived from an EMBL/GenBank/DDBJ whole genome shotgun (WGS) entry which is preliminary data.</text>
</comment>
<dbReference type="PATRIC" id="fig|1423766.4.peg.2542"/>
<protein>
    <submittedName>
        <fullName evidence="5">Uncharacterized protein</fullName>
    </submittedName>
</protein>
<accession>A0A0R1NQ99</accession>
<sequence length="214" mass="23945">MLSLNYTQQFALCVLGQKPKLNAFKRREVAACLVLSEIVELLRDGTIQLTADEKMVIGPGATPSKDYLMPLAQDIKSRKPQTINNYVKGVVLSVRKKRVVAFAESLCQSLIQINMLDEDENQYYVNQTVIDRALTELYTDLTADKEPQESTVMLAVLLINSGLFKQYFPKDEGKQLKLQLKEVARSDDYPLISDVIKKVNTELAAIIAAVSFVG</sequence>
<dbReference type="AlphaFoldDB" id="A0A0R1NQ99"/>
<comment type="subcellular location">
    <subcellularLocation>
        <location evidence="1">Golgi apparatus membrane</location>
        <topology evidence="1">Peripheral membrane protein</topology>
        <orientation evidence="1">Cytoplasmic side</orientation>
    </subcellularLocation>
</comment>
<dbReference type="Gene3D" id="1.10.3630.10">
    <property type="entry name" value="yeast vps74-n-term truncation variant domain like"/>
    <property type="match status" value="1"/>
</dbReference>
<dbReference type="InterPro" id="IPR008628">
    <property type="entry name" value="GPP34-like"/>
</dbReference>
<proteinExistence type="predicted"/>
<evidence type="ECO:0000313" key="5">
    <source>
        <dbReference type="EMBL" id="KRL22558.1"/>
    </source>
</evidence>
<gene>
    <name evidence="5" type="ORF">FC98_GL002447</name>
</gene>
<reference evidence="5 6" key="1">
    <citation type="journal article" date="2015" name="Genome Announc.">
        <title>Expanding the biotechnology potential of lactobacilli through comparative genomics of 213 strains and associated genera.</title>
        <authorList>
            <person name="Sun Z."/>
            <person name="Harris H.M."/>
            <person name="McCann A."/>
            <person name="Guo C."/>
            <person name="Argimon S."/>
            <person name="Zhang W."/>
            <person name="Yang X."/>
            <person name="Jeffery I.B."/>
            <person name="Cooney J.C."/>
            <person name="Kagawa T.F."/>
            <person name="Liu W."/>
            <person name="Song Y."/>
            <person name="Salvetti E."/>
            <person name="Wrobel A."/>
            <person name="Rasinkangas P."/>
            <person name="Parkhill J."/>
            <person name="Rea M.C."/>
            <person name="O'Sullivan O."/>
            <person name="Ritari J."/>
            <person name="Douillard F.P."/>
            <person name="Paul Ross R."/>
            <person name="Yang R."/>
            <person name="Briner A.E."/>
            <person name="Felis G.E."/>
            <person name="de Vos W.M."/>
            <person name="Barrangou R."/>
            <person name="Klaenhammer T.R."/>
            <person name="Caufield P.W."/>
            <person name="Cui Y."/>
            <person name="Zhang H."/>
            <person name="O'Toole P.W."/>
        </authorList>
    </citation>
    <scope>NUCLEOTIDE SEQUENCE [LARGE SCALE GENOMIC DNA]</scope>
    <source>
        <strain evidence="5 6">DSM 19906</strain>
    </source>
</reference>
<evidence type="ECO:0000256" key="3">
    <source>
        <dbReference type="ARBA" id="ARBA00023121"/>
    </source>
</evidence>
<dbReference type="EMBL" id="AZEB01000006">
    <property type="protein sequence ID" value="KRL22558.1"/>
    <property type="molecule type" value="Genomic_DNA"/>
</dbReference>
<dbReference type="Pfam" id="PF05719">
    <property type="entry name" value="GPP34"/>
    <property type="match status" value="1"/>
</dbReference>
<dbReference type="GO" id="GO:0070273">
    <property type="term" value="F:phosphatidylinositol-4-phosphate binding"/>
    <property type="evidence" value="ECO:0007669"/>
    <property type="project" value="InterPro"/>
</dbReference>
<keyword evidence="4" id="KW-0472">Membrane</keyword>
<dbReference type="GO" id="GO:0012505">
    <property type="term" value="C:endomembrane system"/>
    <property type="evidence" value="ECO:0007669"/>
    <property type="project" value="UniProtKB-ARBA"/>
</dbReference>
<evidence type="ECO:0000256" key="4">
    <source>
        <dbReference type="ARBA" id="ARBA00023136"/>
    </source>
</evidence>
<evidence type="ECO:0000256" key="2">
    <source>
        <dbReference type="ARBA" id="ARBA00023034"/>
    </source>
</evidence>
<keyword evidence="3" id="KW-0446">Lipid-binding</keyword>
<dbReference type="Proteomes" id="UP000051439">
    <property type="component" value="Unassembled WGS sequence"/>
</dbReference>
<dbReference type="GO" id="GO:0005737">
    <property type="term" value="C:cytoplasm"/>
    <property type="evidence" value="ECO:0007669"/>
    <property type="project" value="UniProtKB-ARBA"/>
</dbReference>
<keyword evidence="6" id="KW-1185">Reference proteome</keyword>
<dbReference type="RefSeq" id="WP_008856001.1">
    <property type="nucleotide sequence ID" value="NZ_AZEB01000006.1"/>
</dbReference>
<name>A0A0R1NQ99_9LACO</name>
<dbReference type="InterPro" id="IPR038261">
    <property type="entry name" value="GPP34-like_sf"/>
</dbReference>
<evidence type="ECO:0000313" key="6">
    <source>
        <dbReference type="Proteomes" id="UP000051439"/>
    </source>
</evidence>
<keyword evidence="2" id="KW-0333">Golgi apparatus</keyword>
<organism evidence="5 6">
    <name type="scientific">Lentilactobacillus kisonensis DSM 19906 = JCM 15041</name>
    <dbReference type="NCBI Taxonomy" id="1423766"/>
    <lineage>
        <taxon>Bacteria</taxon>
        <taxon>Bacillati</taxon>
        <taxon>Bacillota</taxon>
        <taxon>Bacilli</taxon>
        <taxon>Lactobacillales</taxon>
        <taxon>Lactobacillaceae</taxon>
        <taxon>Lentilactobacillus</taxon>
    </lineage>
</organism>
<evidence type="ECO:0000256" key="1">
    <source>
        <dbReference type="ARBA" id="ARBA00004255"/>
    </source>
</evidence>